<protein>
    <submittedName>
        <fullName evidence="1">Uncharacterized protein</fullName>
    </submittedName>
</protein>
<gene>
    <name evidence="1" type="ORF">F8A88_04470</name>
</gene>
<name>A0A6N6N657_9BACT</name>
<dbReference type="AlphaFoldDB" id="A0A6N6N657"/>
<organism evidence="1 2">
    <name type="scientific">Pseudodesulfovibrio senegalensis</name>
    <dbReference type="NCBI Taxonomy" id="1721087"/>
    <lineage>
        <taxon>Bacteria</taxon>
        <taxon>Pseudomonadati</taxon>
        <taxon>Thermodesulfobacteriota</taxon>
        <taxon>Desulfovibrionia</taxon>
        <taxon>Desulfovibrionales</taxon>
        <taxon>Desulfovibrionaceae</taxon>
    </lineage>
</organism>
<dbReference type="SUPFAM" id="SSF117782">
    <property type="entry name" value="YbjQ-like"/>
    <property type="match status" value="1"/>
</dbReference>
<accession>A0A6N6N657</accession>
<comment type="caution">
    <text evidence="1">The sequence shown here is derived from an EMBL/GenBank/DDBJ whole genome shotgun (WGS) entry which is preliminary data.</text>
</comment>
<evidence type="ECO:0000313" key="1">
    <source>
        <dbReference type="EMBL" id="KAB1443506.1"/>
    </source>
</evidence>
<reference evidence="1 2" key="1">
    <citation type="journal article" date="2017" name="Int. J. Syst. Evol. Microbiol.">
        <title>Desulfovibrio senegalensis sp. nov., a mesophilic sulfate reducer isolated from marine sediment.</title>
        <authorList>
            <person name="Thioye A."/>
            <person name="Gam Z.B.A."/>
            <person name="Mbengue M."/>
            <person name="Cayol J.L."/>
            <person name="Joseph-Bartoli M."/>
            <person name="Toure-Kane C."/>
            <person name="Labat M."/>
        </authorList>
    </citation>
    <scope>NUCLEOTIDE SEQUENCE [LARGE SCALE GENOMIC DNA]</scope>
    <source>
        <strain evidence="1 2">DSM 101509</strain>
    </source>
</reference>
<dbReference type="InterPro" id="IPR035439">
    <property type="entry name" value="UPF0145_dom_sf"/>
</dbReference>
<dbReference type="OrthoDB" id="5454808at2"/>
<proteinExistence type="predicted"/>
<dbReference type="RefSeq" id="WP_151149878.1">
    <property type="nucleotide sequence ID" value="NZ_WAIE01000001.1"/>
</dbReference>
<evidence type="ECO:0000313" key="2">
    <source>
        <dbReference type="Proteomes" id="UP000438699"/>
    </source>
</evidence>
<keyword evidence="2" id="KW-1185">Reference proteome</keyword>
<sequence length="113" mass="12507">MALLFGSPKRVSKDDTKTDQRTKLAKDMYLAGKLKIVTTETVPGRDIVGAFGLIVCRSYTFDNAFYGLMAQAIDVNADAIIGYRESVAFHPEGDKYYSCYGTAVRLKPLKSNK</sequence>
<dbReference type="Gene3D" id="3.30.110.70">
    <property type="entry name" value="Hypothetical protein apc22750. Chain B"/>
    <property type="match status" value="1"/>
</dbReference>
<dbReference type="EMBL" id="WAIE01000001">
    <property type="protein sequence ID" value="KAB1443506.1"/>
    <property type="molecule type" value="Genomic_DNA"/>
</dbReference>
<dbReference type="Proteomes" id="UP000438699">
    <property type="component" value="Unassembled WGS sequence"/>
</dbReference>